<sequence length="335" mass="36478">MRGMTGNFEVHLTGRADDHHRMAEVAAPEGMKLTDIVLDRGRTPAQPMLTFTLKGSWDEVRAQVQDRRHRLAQHGVYAVREKIEADPNNPAVPRTDADAAADPDHRYFEHHLKLRLPDAAPDRLAAITALVTPHQARLSRNARRRDADGEHRFVTQRCHRVGRITARSRLAALRDALAGYEIVEVEEEYVVHDTALHLDDGWLDAPAPPARSAPPPRPGRAGTPPPTCRSSPARPASGSTPSSNRGWPSTSRRRSNRVSRSSTTRSGPPAGSAPAAPPCTVCCTRSPGPSGRRRSCCAAAWRSGPSSATPPANPATSTWSSSRRPWRTTRTCASS</sequence>
<comment type="caution">
    <text evidence="2">The sequence shown here is derived from an EMBL/GenBank/DDBJ whole genome shotgun (WGS) entry which is preliminary data.</text>
</comment>
<accession>A0AAE4A028</accession>
<name>A0AAE4A028_9ACTN</name>
<dbReference type="RefSeq" id="WP_310428778.1">
    <property type="nucleotide sequence ID" value="NZ_JAVDYC010000001.1"/>
</dbReference>
<dbReference type="EMBL" id="JAVDYC010000001">
    <property type="protein sequence ID" value="MDR7327981.1"/>
    <property type="molecule type" value="Genomic_DNA"/>
</dbReference>
<dbReference type="AlphaFoldDB" id="A0AAE4A028"/>
<proteinExistence type="predicted"/>
<feature type="region of interest" description="Disordered" evidence="1">
    <location>
        <begin position="202"/>
        <end position="335"/>
    </location>
</feature>
<reference evidence="2 3" key="1">
    <citation type="submission" date="2023-07" db="EMBL/GenBank/DDBJ databases">
        <title>Sequencing the genomes of 1000 actinobacteria strains.</title>
        <authorList>
            <person name="Klenk H.-P."/>
        </authorList>
    </citation>
    <scope>NUCLEOTIDE SEQUENCE [LARGE SCALE GENOMIC DNA]</scope>
    <source>
        <strain evidence="2 3">DSM 44711</strain>
    </source>
</reference>
<dbReference type="Proteomes" id="UP001183629">
    <property type="component" value="Unassembled WGS sequence"/>
</dbReference>
<feature type="compositionally biased region" description="Low complexity" evidence="1">
    <location>
        <begin position="285"/>
        <end position="335"/>
    </location>
</feature>
<protein>
    <submittedName>
        <fullName evidence="2">Uncharacterized protein</fullName>
    </submittedName>
</protein>
<keyword evidence="3" id="KW-1185">Reference proteome</keyword>
<organism evidence="2 3">
    <name type="scientific">Catenuloplanes niger</name>
    <dbReference type="NCBI Taxonomy" id="587534"/>
    <lineage>
        <taxon>Bacteria</taxon>
        <taxon>Bacillati</taxon>
        <taxon>Actinomycetota</taxon>
        <taxon>Actinomycetes</taxon>
        <taxon>Micromonosporales</taxon>
        <taxon>Micromonosporaceae</taxon>
        <taxon>Catenuloplanes</taxon>
    </lineage>
</organism>
<feature type="compositionally biased region" description="Pro residues" evidence="1">
    <location>
        <begin position="206"/>
        <end position="227"/>
    </location>
</feature>
<evidence type="ECO:0000256" key="1">
    <source>
        <dbReference type="SAM" id="MobiDB-lite"/>
    </source>
</evidence>
<evidence type="ECO:0000313" key="2">
    <source>
        <dbReference type="EMBL" id="MDR7327981.1"/>
    </source>
</evidence>
<evidence type="ECO:0000313" key="3">
    <source>
        <dbReference type="Proteomes" id="UP001183629"/>
    </source>
</evidence>
<feature type="compositionally biased region" description="Low complexity" evidence="1">
    <location>
        <begin position="258"/>
        <end position="274"/>
    </location>
</feature>
<gene>
    <name evidence="2" type="ORF">J2S44_008231</name>
</gene>
<feature type="compositionally biased region" description="Polar residues" evidence="1">
    <location>
        <begin position="237"/>
        <end position="248"/>
    </location>
</feature>